<evidence type="ECO:0000256" key="4">
    <source>
        <dbReference type="PIRNR" id="PIRNR006078"/>
    </source>
</evidence>
<dbReference type="InterPro" id="IPR004381">
    <property type="entry name" value="Glycerate_kinase"/>
</dbReference>
<dbReference type="AlphaFoldDB" id="A0AAP4JNI9"/>
<dbReference type="PANTHER" id="PTHR21599:SF0">
    <property type="entry name" value="GLYCERATE KINASE"/>
    <property type="match status" value="1"/>
</dbReference>
<reference evidence="5" key="1">
    <citation type="submission" date="2023-06" db="EMBL/GenBank/DDBJ databases">
        <title>Draft Genome Sequences of lactic acid bacteria strains isolated from fermented milk products.</title>
        <authorList>
            <person name="Elcheninov A.G."/>
            <person name="Klyukina A."/>
            <person name="Zayulina K.S."/>
            <person name="Gavirova L.A."/>
            <person name="Shcherbakova P.A."/>
            <person name="Shestakov A.I."/>
            <person name="Kublanov I.V."/>
            <person name="Kochetkova T.V."/>
        </authorList>
    </citation>
    <scope>NUCLEOTIDE SEQUENCE</scope>
    <source>
        <strain evidence="5">TOM.1374</strain>
    </source>
</reference>
<dbReference type="InterPro" id="IPR018197">
    <property type="entry name" value="Glycerate_kinase_RE-like"/>
</dbReference>
<dbReference type="InterPro" id="IPR018193">
    <property type="entry name" value="Glyc_kinase_flavodox-like_fold"/>
</dbReference>
<evidence type="ECO:0000313" key="6">
    <source>
        <dbReference type="Proteomes" id="UP001231451"/>
    </source>
</evidence>
<dbReference type="Proteomes" id="UP001231451">
    <property type="component" value="Unassembled WGS sequence"/>
</dbReference>
<dbReference type="PIRSF" id="PIRSF006078">
    <property type="entry name" value="GlxK"/>
    <property type="match status" value="1"/>
</dbReference>
<dbReference type="EMBL" id="JAUCBG010000032">
    <property type="protein sequence ID" value="MDM7455465.1"/>
    <property type="molecule type" value="Genomic_DNA"/>
</dbReference>
<dbReference type="Gene3D" id="3.90.1510.10">
    <property type="entry name" value="Glycerate kinase, domain 2"/>
    <property type="match status" value="1"/>
</dbReference>
<dbReference type="KEGG" id="lcl:LOCK919_0456"/>
<keyword evidence="3 4" id="KW-0418">Kinase</keyword>
<dbReference type="SUPFAM" id="SSF110738">
    <property type="entry name" value="Glycerate kinase I"/>
    <property type="match status" value="1"/>
</dbReference>
<name>A0AAP4JNI9_LACPA</name>
<comment type="caution">
    <text evidence="5">The sequence shown here is derived from an EMBL/GenBank/DDBJ whole genome shotgun (WGS) entry which is preliminary data.</text>
</comment>
<accession>A0AAP4JNI9</accession>
<dbReference type="RefSeq" id="WP_013245406.1">
    <property type="nucleotide sequence ID" value="NC_014334.2"/>
</dbReference>
<dbReference type="PANTHER" id="PTHR21599">
    <property type="entry name" value="GLYCERATE KINASE"/>
    <property type="match status" value="1"/>
</dbReference>
<protein>
    <submittedName>
        <fullName evidence="5">Glycerate kinase</fullName>
        <ecNumber evidence="5">2.7.1.31</ecNumber>
    </submittedName>
</protein>
<dbReference type="KEGG" id="lcz:LCAZH_0392"/>
<dbReference type="NCBIfam" id="TIGR00045">
    <property type="entry name" value="glycerate kinase"/>
    <property type="match status" value="1"/>
</dbReference>
<evidence type="ECO:0000256" key="2">
    <source>
        <dbReference type="ARBA" id="ARBA00022679"/>
    </source>
</evidence>
<sequence length="381" mass="40075">MKVVVGIDSFKGSASSAELNQAVASSIKEVAGVTAVWPVSVSDGGEGAVASLQQRLDGQMKTVTTIDLLGRRIQAPYFTFVFENENYAAIESASVVGLDKVVPSPETIRQASSYGLGIALRKLDQQHFDHILIFLGGTGVSDGGLGVLRAFDGAIKDNKGQLLEEGNLLLQAASINLSKLSRLHSDLMIATDVTNPYSGESGAAKVYARQKGATLEQVNQLDTNAHQIASHIHESGGPDLDKSAGAGAAGGLGGALQLIGGQICQGFPTMAKFLRLDDLFEKTDLVITGEGKLDRQSTFGKVPFGMAKLAEKYAVPTVVLCGSKQIATCPKIFAGIFSIQPGPISLTDAMNKENTLANIGNTAYNILSTIQHVFAQRPQEG</sequence>
<dbReference type="Gene3D" id="3.40.50.10350">
    <property type="entry name" value="Glycerate kinase, domain 1"/>
    <property type="match status" value="1"/>
</dbReference>
<dbReference type="Pfam" id="PF02595">
    <property type="entry name" value="Gly_kinase"/>
    <property type="match status" value="1"/>
</dbReference>
<dbReference type="GO" id="GO:0008887">
    <property type="term" value="F:glycerate kinase activity"/>
    <property type="evidence" value="ECO:0007669"/>
    <property type="project" value="UniProtKB-UniRule"/>
</dbReference>
<dbReference type="GO" id="GO:0031388">
    <property type="term" value="P:organic acid phosphorylation"/>
    <property type="evidence" value="ECO:0007669"/>
    <property type="project" value="UniProtKB-UniRule"/>
</dbReference>
<comment type="similarity">
    <text evidence="1 4">Belongs to the glycerate kinase type-1 family.</text>
</comment>
<organism evidence="5 6">
    <name type="scientific">Lacticaseibacillus paracasei</name>
    <name type="common">Lactobacillus paracasei</name>
    <dbReference type="NCBI Taxonomy" id="1597"/>
    <lineage>
        <taxon>Bacteria</taxon>
        <taxon>Bacillati</taxon>
        <taxon>Bacillota</taxon>
        <taxon>Bacilli</taxon>
        <taxon>Lactobacillales</taxon>
        <taxon>Lactobacillaceae</taxon>
        <taxon>Lacticaseibacillus</taxon>
    </lineage>
</organism>
<evidence type="ECO:0000256" key="3">
    <source>
        <dbReference type="ARBA" id="ARBA00022777"/>
    </source>
</evidence>
<keyword evidence="2 4" id="KW-0808">Transferase</keyword>
<dbReference type="EC" id="2.7.1.31" evidence="5"/>
<proteinExistence type="inferred from homology"/>
<evidence type="ECO:0000256" key="1">
    <source>
        <dbReference type="ARBA" id="ARBA00006284"/>
    </source>
</evidence>
<gene>
    <name evidence="5" type="ORF">QUF16_14045</name>
</gene>
<dbReference type="InterPro" id="IPR036129">
    <property type="entry name" value="Glycerate_kinase_sf"/>
</dbReference>
<evidence type="ECO:0000313" key="5">
    <source>
        <dbReference type="EMBL" id="MDM7455465.1"/>
    </source>
</evidence>